<dbReference type="InterPro" id="IPR011029">
    <property type="entry name" value="DEATH-like_dom_sf"/>
</dbReference>
<proteinExistence type="evidence at transcript level"/>
<evidence type="ECO:0000259" key="1">
    <source>
        <dbReference type="PROSITE" id="PS50209"/>
    </source>
</evidence>
<name>X2D2D8_LATME</name>
<dbReference type="EMBL" id="KC677718">
    <property type="protein sequence ID" value="AHG59331.1"/>
    <property type="molecule type" value="mRNA"/>
</dbReference>
<reference evidence="2" key="1">
    <citation type="submission" date="2013-02" db="EMBL/GenBank/DDBJ databases">
        <title>New insights on the evolution of the immune system in vertebrates: lessons from the transcriptomic analysis of the Indonesian coelacanth (Latimeria menadoensis).</title>
        <authorList>
            <person name="Buonocore F."/>
            <person name="Pallavicini A."/>
            <person name="Gerdol M."/>
            <person name="De Moro G."/>
            <person name="Fausto A.M."/>
            <person name="Forconi M."/>
            <person name="Canapa A."/>
            <person name="Barucca M."/>
            <person name="Biscotti M.A."/>
            <person name="Olmo E."/>
            <person name="Scapigliati G."/>
        </authorList>
    </citation>
    <scope>NUCLEOTIDE SEQUENCE</scope>
    <source>
        <tissue evidence="2">Liver and testis</tissue>
    </source>
</reference>
<dbReference type="PROSITE" id="PS50209">
    <property type="entry name" value="CARD"/>
    <property type="match status" value="1"/>
</dbReference>
<dbReference type="Pfam" id="PF00619">
    <property type="entry name" value="CARD"/>
    <property type="match status" value="1"/>
</dbReference>
<sequence>MLDFLMDQEVLNEGEYEELKEASSSKREKALQFVDTVRKKGPKASEKFVQSILKEDPNLAQELGLDS</sequence>
<dbReference type="SUPFAM" id="SSF47986">
    <property type="entry name" value="DEATH domain"/>
    <property type="match status" value="1"/>
</dbReference>
<accession>X2D2D8</accession>
<organism evidence="2">
    <name type="scientific">Latimeria menadoensis</name>
    <name type="common">Indonesian coelacanth</name>
    <dbReference type="NCBI Taxonomy" id="106881"/>
    <lineage>
        <taxon>Eukaryota</taxon>
        <taxon>Metazoa</taxon>
        <taxon>Chordata</taxon>
        <taxon>Craniata</taxon>
        <taxon>Vertebrata</taxon>
        <taxon>Euteleostomi</taxon>
        <taxon>Coelacanthiformes</taxon>
        <taxon>Coelacanthidae</taxon>
        <taxon>Latimeria</taxon>
    </lineage>
</organism>
<evidence type="ECO:0000313" key="2">
    <source>
        <dbReference type="EMBL" id="AHG59331.1"/>
    </source>
</evidence>
<dbReference type="Gene3D" id="1.10.533.10">
    <property type="entry name" value="Death Domain, Fas"/>
    <property type="match status" value="1"/>
</dbReference>
<dbReference type="AlphaFoldDB" id="X2D2D8"/>
<dbReference type="GO" id="GO:0042981">
    <property type="term" value="P:regulation of apoptotic process"/>
    <property type="evidence" value="ECO:0007669"/>
    <property type="project" value="InterPro"/>
</dbReference>
<dbReference type="InterPro" id="IPR001315">
    <property type="entry name" value="CARD"/>
</dbReference>
<protein>
    <submittedName>
        <fullName evidence="2">Caspase 1</fullName>
    </submittedName>
</protein>
<feature type="domain" description="CARD" evidence="1">
    <location>
        <begin position="1"/>
        <end position="67"/>
    </location>
</feature>